<proteinExistence type="predicted"/>
<evidence type="ECO:0000256" key="9">
    <source>
        <dbReference type="SAM" id="Phobius"/>
    </source>
</evidence>
<evidence type="ECO:0000256" key="10">
    <source>
        <dbReference type="SAM" id="SignalP"/>
    </source>
</evidence>
<evidence type="ECO:0000256" key="3">
    <source>
        <dbReference type="ARBA" id="ARBA00022737"/>
    </source>
</evidence>
<dbReference type="InterPro" id="IPR020894">
    <property type="entry name" value="Cadherin_CS"/>
</dbReference>
<feature type="chain" id="PRO_5004316046" evidence="10">
    <location>
        <begin position="22"/>
        <end position="976"/>
    </location>
</feature>
<feature type="domain" description="Cadherin" evidence="11">
    <location>
        <begin position="329"/>
        <end position="397"/>
    </location>
</feature>
<dbReference type="InterPro" id="IPR015919">
    <property type="entry name" value="Cadherin-like_sf"/>
</dbReference>
<evidence type="ECO:0000256" key="6">
    <source>
        <dbReference type="ARBA" id="ARBA00023136"/>
    </source>
</evidence>
<dbReference type="SUPFAM" id="SSF49313">
    <property type="entry name" value="Cadherin-like"/>
    <property type="match status" value="3"/>
</dbReference>
<dbReference type="PANTHER" id="PTHR24028">
    <property type="entry name" value="CADHERIN-87A"/>
    <property type="match status" value="1"/>
</dbReference>
<evidence type="ECO:0000256" key="2">
    <source>
        <dbReference type="ARBA" id="ARBA00022692"/>
    </source>
</evidence>
<dbReference type="PROSITE" id="PS50268">
    <property type="entry name" value="CADHERIN_2"/>
    <property type="match status" value="2"/>
</dbReference>
<protein>
    <submittedName>
        <fullName evidence="12">Protocadherin-like protein</fullName>
    </submittedName>
</protein>
<evidence type="ECO:0000256" key="1">
    <source>
        <dbReference type="ARBA" id="ARBA00004167"/>
    </source>
</evidence>
<dbReference type="PANTHER" id="PTHR24028:SF328">
    <property type="entry name" value="CADHERIN-3"/>
    <property type="match status" value="1"/>
</dbReference>
<comment type="subcellular location">
    <subcellularLocation>
        <location evidence="1">Membrane</location>
        <topology evidence="1">Single-pass membrane protein</topology>
    </subcellularLocation>
</comment>
<organism evidence="12">
    <name type="scientific">Oikopleura dioica</name>
    <name type="common">Tunicate</name>
    <dbReference type="NCBI Taxonomy" id="34765"/>
    <lineage>
        <taxon>Eukaryota</taxon>
        <taxon>Metazoa</taxon>
        <taxon>Chordata</taxon>
        <taxon>Tunicata</taxon>
        <taxon>Appendicularia</taxon>
        <taxon>Copelata</taxon>
        <taxon>Oikopleuridae</taxon>
        <taxon>Oikopleura</taxon>
    </lineage>
</organism>
<name>Q8WPL2_OIKDI</name>
<dbReference type="InterPro" id="IPR002126">
    <property type="entry name" value="Cadherin-like_dom"/>
</dbReference>
<sequence length="976" mass="110191">MNFKINSILCLLILLKNAVLAQRLLTCNGEVTKNFEKDLTERIFYTAVIKFNVQQDEIFISATLEKCSKRALVLFAFSTDEPVFLYALIPILQKLNKSLSFVNERYQIRAPENWSSSDQAIAQFEAGNSNAGQVSYKIIQNVNEIRIDEINGRIFLVEAINREIVSSLSFQIEATSESLSARTNVTLKLIDINDNIPLIDDYYRTLNAVESSTLSVLTSLKSSDPDSSMNARIRFTIGKECPGSVGVDYYTGKVQTRGKLDFASNVNCSIWAYDLGAASIPSKIEFELLPWTNPDKRSTIGFDFPVEEYHVFLKENSLGEKHLLSLPKNTAVKYSLVGEAGRQSFQMRKNQLWTTGSVDREISKTIKLLIAARLGKESRFVEAFIHVLDENDQQPVIQPIDDLFVEDEFTVGMLLYRVEVNDLDETAFFEFSVVKGSKFVSIERFSGFLYLRKFPFQSEKICISVSDGRFSDENCFFLKPANGDSVQFFDREKLTLNSRSLTPSALTVTNGFGEAVSDFDVFLNKQASALELSLPVIPNSTLIFILGSSLSSSRTFAIAHQPAAQTKLIPPADLGRITLSKSWMPFGEILFSLDIGFKRSYRIDENVSVEVEPNELFEAKFSKEGRRMIVYSKGFSVEKAKRIESIEIKVGNERIKAGFSPIYVLEKSRAFVEHVIEVEESKSPGSILLSGIDGLIVKQEEPIPVQLEFRNLKLTRMLNYEEKRAYTVDLWDPGTMQHTGKVAISVQDVDEFFPVVKNAVNNVVRFTSPWVLSRRTKIGKLEFTDNDGGKYSTVRVFNYEDDLSIPRRLDVDDENNVFLRNKNFTVNFSERFIASSGERRTVFSVQVSKSAPPSFFLWFIPVFIFVSSGTAAFLFTKRRKDELDEIRTASDPTPEGFSHDKLCNFADDSNSETVQISQAATTKFLADEDLPISDDFLLNSKAKDSACRFEQNYFVVTTPVSKFLSDSDSDEECSEK</sequence>
<keyword evidence="6 9" id="KW-0472">Membrane</keyword>
<gene>
    <name evidence="12" type="primary">BAC001.22</name>
</gene>
<keyword evidence="7" id="KW-0325">Glycoprotein</keyword>
<evidence type="ECO:0000256" key="5">
    <source>
        <dbReference type="ARBA" id="ARBA00022989"/>
    </source>
</evidence>
<keyword evidence="2 9" id="KW-0812">Transmembrane</keyword>
<evidence type="ECO:0000256" key="7">
    <source>
        <dbReference type="ARBA" id="ARBA00023180"/>
    </source>
</evidence>
<dbReference type="Gene3D" id="2.60.40.60">
    <property type="entry name" value="Cadherins"/>
    <property type="match status" value="3"/>
</dbReference>
<dbReference type="PRINTS" id="PR00205">
    <property type="entry name" value="CADHERIN"/>
</dbReference>
<dbReference type="AlphaFoldDB" id="Q8WPL2"/>
<dbReference type="GO" id="GO:0007156">
    <property type="term" value="P:homophilic cell adhesion via plasma membrane adhesion molecules"/>
    <property type="evidence" value="ECO:0007669"/>
    <property type="project" value="InterPro"/>
</dbReference>
<keyword evidence="4 8" id="KW-0106">Calcium</keyword>
<evidence type="ECO:0000256" key="8">
    <source>
        <dbReference type="PROSITE-ProRule" id="PRU00043"/>
    </source>
</evidence>
<dbReference type="InterPro" id="IPR050174">
    <property type="entry name" value="Protocadherin/Cadherin-CA"/>
</dbReference>
<evidence type="ECO:0000313" key="12">
    <source>
        <dbReference type="EMBL" id="AAL56448.1"/>
    </source>
</evidence>
<reference evidence="12" key="1">
    <citation type="journal article" date="2001" name="Science">
        <title>Miniature genome in the marine chordate Oikopleura dioica.</title>
        <authorList>
            <person name="Seo H.C."/>
            <person name="Kube M."/>
            <person name="Edvardsen R.B."/>
            <person name="Jensen M.F."/>
            <person name="Beck A."/>
            <person name="Spriet E."/>
            <person name="Gorsky G."/>
            <person name="Thompson E.M."/>
            <person name="Lehrach R."/>
            <person name="Reinhardt H."/>
            <person name="Chourrout D."/>
        </authorList>
    </citation>
    <scope>NUCLEOTIDE SEQUENCE</scope>
</reference>
<feature type="signal peptide" evidence="10">
    <location>
        <begin position="1"/>
        <end position="21"/>
    </location>
</feature>
<keyword evidence="3" id="KW-0677">Repeat</keyword>
<feature type="domain" description="Cadherin" evidence="11">
    <location>
        <begin position="102"/>
        <end position="199"/>
    </location>
</feature>
<dbReference type="PROSITE" id="PS00232">
    <property type="entry name" value="CADHERIN_1"/>
    <property type="match status" value="1"/>
</dbReference>
<dbReference type="SMART" id="SM00112">
    <property type="entry name" value="CA"/>
    <property type="match status" value="2"/>
</dbReference>
<feature type="transmembrane region" description="Helical" evidence="9">
    <location>
        <begin position="855"/>
        <end position="875"/>
    </location>
</feature>
<dbReference type="CDD" id="cd11304">
    <property type="entry name" value="Cadherin_repeat"/>
    <property type="match status" value="3"/>
</dbReference>
<evidence type="ECO:0000256" key="4">
    <source>
        <dbReference type="ARBA" id="ARBA00022837"/>
    </source>
</evidence>
<dbReference type="EMBL" id="AF374376">
    <property type="protein sequence ID" value="AAL56448.1"/>
    <property type="molecule type" value="Genomic_DNA"/>
</dbReference>
<evidence type="ECO:0000259" key="11">
    <source>
        <dbReference type="PROSITE" id="PS50268"/>
    </source>
</evidence>
<accession>Q8WPL2</accession>
<keyword evidence="10" id="KW-0732">Signal</keyword>
<dbReference type="GO" id="GO:0005886">
    <property type="term" value="C:plasma membrane"/>
    <property type="evidence" value="ECO:0007669"/>
    <property type="project" value="InterPro"/>
</dbReference>
<keyword evidence="5 9" id="KW-1133">Transmembrane helix</keyword>
<dbReference type="GO" id="GO:0005509">
    <property type="term" value="F:calcium ion binding"/>
    <property type="evidence" value="ECO:0007669"/>
    <property type="project" value="UniProtKB-UniRule"/>
</dbReference>